<gene>
    <name evidence="2" type="ORF">thalar_02385</name>
</gene>
<protein>
    <recommendedName>
        <fullName evidence="1">Glyoxalase-like domain-containing protein</fullName>
    </recommendedName>
</protein>
<dbReference type="eggNOG" id="COG0346">
    <property type="taxonomic scope" value="Bacteria"/>
</dbReference>
<sequence>MTHPVKGIDHCFSLVADLDAAAGQFAALGFTLSPRGMHSEAKGSANYTIMFPDDYYELLGLLRPTPLNTARYKTLEDQGEGLHAIACRIDDARAAEVALGELGIATQNLSDFERPVDLPDGSKGVAAFSTLSFAPEEVPLGTMFMCQHRSRDTVWLPDLLDHPNTARGLAGIVARSDTPEADAKAFARLWADGAVQPTEGGAIVSTGSNSAPLTLLSPDAFNQRYTGLDTNALPRGAFGVLQVNVGDEDTLLSVLDRANVPTTRTSRGVAVGPAHAAGTIVEFIPV</sequence>
<keyword evidence="3" id="KW-1185">Reference proteome</keyword>
<name>S9QGA9_9RHOB</name>
<organism evidence="2 3">
    <name type="scientific">Litoreibacter arenae DSM 19593</name>
    <dbReference type="NCBI Taxonomy" id="1123360"/>
    <lineage>
        <taxon>Bacteria</taxon>
        <taxon>Pseudomonadati</taxon>
        <taxon>Pseudomonadota</taxon>
        <taxon>Alphaproteobacteria</taxon>
        <taxon>Rhodobacterales</taxon>
        <taxon>Roseobacteraceae</taxon>
        <taxon>Litoreibacter</taxon>
    </lineage>
</organism>
<dbReference type="Pfam" id="PF13468">
    <property type="entry name" value="Glyoxalase_3"/>
    <property type="match status" value="1"/>
</dbReference>
<dbReference type="PATRIC" id="fig|1123360.3.peg.2363"/>
<dbReference type="Gene3D" id="3.10.180.10">
    <property type="entry name" value="2,3-Dihydroxybiphenyl 1,2-Dioxygenase, domain 1"/>
    <property type="match status" value="1"/>
</dbReference>
<dbReference type="PANTHER" id="PTHR40265">
    <property type="entry name" value="BLL2707 PROTEIN"/>
    <property type="match status" value="1"/>
</dbReference>
<evidence type="ECO:0000259" key="1">
    <source>
        <dbReference type="Pfam" id="PF13468"/>
    </source>
</evidence>
<dbReference type="AlphaFoldDB" id="S9QGA9"/>
<evidence type="ECO:0000313" key="3">
    <source>
        <dbReference type="Proteomes" id="UP000015351"/>
    </source>
</evidence>
<dbReference type="EMBL" id="AONI01000011">
    <property type="protein sequence ID" value="EPX78593.1"/>
    <property type="molecule type" value="Genomic_DNA"/>
</dbReference>
<feature type="domain" description="Glyoxalase-like" evidence="1">
    <location>
        <begin position="8"/>
        <end position="189"/>
    </location>
</feature>
<dbReference type="PANTHER" id="PTHR40265:SF1">
    <property type="entry name" value="GLYOXALASE-LIKE DOMAIN-CONTAINING PROTEIN"/>
    <property type="match status" value="1"/>
</dbReference>
<dbReference type="Proteomes" id="UP000015351">
    <property type="component" value="Unassembled WGS sequence"/>
</dbReference>
<dbReference type="OrthoDB" id="9812467at2"/>
<evidence type="ECO:0000313" key="2">
    <source>
        <dbReference type="EMBL" id="EPX78593.1"/>
    </source>
</evidence>
<comment type="caution">
    <text evidence="2">The sequence shown here is derived from an EMBL/GenBank/DDBJ whole genome shotgun (WGS) entry which is preliminary data.</text>
</comment>
<dbReference type="InterPro" id="IPR025870">
    <property type="entry name" value="Glyoxalase-like_dom"/>
</dbReference>
<proteinExistence type="predicted"/>
<reference evidence="3" key="1">
    <citation type="journal article" date="2013" name="Stand. Genomic Sci.">
        <title>Genome sequence of the Litoreibacter arenae type strain (DSM 19593(T)), a member of the Roseobacter clade isolated from sea sand.</title>
        <authorList>
            <person name="Riedel T."/>
            <person name="Fiebig A."/>
            <person name="Petersen J."/>
            <person name="Gronow S."/>
            <person name="Kyrpides N.C."/>
            <person name="Goker M."/>
            <person name="Klenk H.P."/>
        </authorList>
    </citation>
    <scope>NUCLEOTIDE SEQUENCE [LARGE SCALE GENOMIC DNA]</scope>
    <source>
        <strain evidence="3">DSM 19593</strain>
    </source>
</reference>
<dbReference type="STRING" id="1123360.thalar_02385"/>
<dbReference type="SUPFAM" id="SSF54593">
    <property type="entry name" value="Glyoxalase/Bleomycin resistance protein/Dihydroxybiphenyl dioxygenase"/>
    <property type="match status" value="1"/>
</dbReference>
<dbReference type="HOGENOM" id="CLU_072991_1_0_5"/>
<accession>S9QGA9</accession>
<dbReference type="RefSeq" id="WP_021100940.1">
    <property type="nucleotide sequence ID" value="NZ_KE557307.1"/>
</dbReference>
<dbReference type="InterPro" id="IPR029068">
    <property type="entry name" value="Glyas_Bleomycin-R_OHBP_Dase"/>
</dbReference>